<feature type="transmembrane region" description="Helical" evidence="7">
    <location>
        <begin position="226"/>
        <end position="250"/>
    </location>
</feature>
<name>A0A059B8P0_EUCGR</name>
<feature type="transmembrane region" description="Helical" evidence="7">
    <location>
        <begin position="129"/>
        <end position="149"/>
    </location>
</feature>
<comment type="subcellular location">
    <subcellularLocation>
        <location evidence="1">Membrane</location>
    </subcellularLocation>
</comment>
<keyword evidence="3 7" id="KW-0812">Transmembrane</keyword>
<evidence type="ECO:0000256" key="5">
    <source>
        <dbReference type="ARBA" id="ARBA00022989"/>
    </source>
</evidence>
<keyword evidence="4" id="KW-0029">Amino-acid transport</keyword>
<accession>A0A059B8P0</accession>
<dbReference type="GO" id="GO:0003333">
    <property type="term" value="P:amino acid transmembrane transport"/>
    <property type="evidence" value="ECO:0000318"/>
    <property type="project" value="GO_Central"/>
</dbReference>
<dbReference type="PANTHER" id="PTHR48017">
    <property type="entry name" value="OS05G0424000 PROTEIN-RELATED"/>
    <property type="match status" value="1"/>
</dbReference>
<dbReference type="AlphaFoldDB" id="A0A059B8P0"/>
<dbReference type="InterPro" id="IPR013057">
    <property type="entry name" value="AA_transpt_TM"/>
</dbReference>
<evidence type="ECO:0000313" key="9">
    <source>
        <dbReference type="EMBL" id="KCW62468.1"/>
    </source>
</evidence>
<feature type="transmembrane region" description="Helical" evidence="7">
    <location>
        <begin position="413"/>
        <end position="433"/>
    </location>
</feature>
<dbReference type="STRING" id="71139.A0A059B8P0"/>
<feature type="transmembrane region" description="Helical" evidence="7">
    <location>
        <begin position="161"/>
        <end position="187"/>
    </location>
</feature>
<proteinExistence type="predicted"/>
<evidence type="ECO:0000256" key="3">
    <source>
        <dbReference type="ARBA" id="ARBA00022692"/>
    </source>
</evidence>
<organism evidence="9">
    <name type="scientific">Eucalyptus grandis</name>
    <name type="common">Flooded gum</name>
    <dbReference type="NCBI Taxonomy" id="71139"/>
    <lineage>
        <taxon>Eukaryota</taxon>
        <taxon>Viridiplantae</taxon>
        <taxon>Streptophyta</taxon>
        <taxon>Embryophyta</taxon>
        <taxon>Tracheophyta</taxon>
        <taxon>Spermatophyta</taxon>
        <taxon>Magnoliopsida</taxon>
        <taxon>eudicotyledons</taxon>
        <taxon>Gunneridae</taxon>
        <taxon>Pentapetalae</taxon>
        <taxon>rosids</taxon>
        <taxon>malvids</taxon>
        <taxon>Myrtales</taxon>
        <taxon>Myrtaceae</taxon>
        <taxon>Myrtoideae</taxon>
        <taxon>Eucalypteae</taxon>
        <taxon>Eucalyptus</taxon>
    </lineage>
</organism>
<keyword evidence="6 7" id="KW-0472">Membrane</keyword>
<sequence length="508" mass="57319">MERVERISLVDQSGTLWTASAHISLVMVGHVLSVAWDISRLGWIAGPAAMCLISCTCYYTSRLLCDCYRTGDSVTGKRNHTYTDSVRSILGMEFHYCVVASHFFDSRTLIKLPINFCIQMYSKKSRVTFNYVIIGTLHSQNISIFRVIFSGGVNAKACAFIQYLILFGTAIEITVGASWSMMAIIYTNCFHKNEEENSCFILGNPYMIIFGVAEILLSQIPDIDQMWWVSMVSVVMFFIYSLIGLGLAIARVAARGSFESNGSVTETLNIWMSFEALGEIALAYSSSEILIEIQDTIRSPPSEAETMKKATFLSTVVLTTLFMLWGCVGYAALGDDTPYNIVTDFAFYRPPWLLGIANAAVFINNVGAYQIYSQPIFAFVEKQAAHRWPKFIAREREIPLPGLSPYKMNLFRLVWRTLVVILITVISMAFPLFNEVVKIITLGFWPLAVYFPVEMYIKQKKIDRWETKWVCLQMLSMACLAISIMATMGLIAGLKDSLKHNQPFKMIY</sequence>
<evidence type="ECO:0000259" key="8">
    <source>
        <dbReference type="Pfam" id="PF01490"/>
    </source>
</evidence>
<feature type="transmembrane region" description="Helical" evidence="7">
    <location>
        <begin position="310"/>
        <end position="332"/>
    </location>
</feature>
<evidence type="ECO:0000256" key="7">
    <source>
        <dbReference type="SAM" id="Phobius"/>
    </source>
</evidence>
<evidence type="ECO:0000256" key="4">
    <source>
        <dbReference type="ARBA" id="ARBA00022970"/>
    </source>
</evidence>
<dbReference type="Gramene" id="KCW62468">
    <property type="protein sequence ID" value="KCW62468"/>
    <property type="gene ID" value="EUGRSUZ_H05108"/>
</dbReference>
<feature type="transmembrane region" description="Helical" evidence="7">
    <location>
        <begin position="469"/>
        <end position="494"/>
    </location>
</feature>
<reference evidence="9" key="1">
    <citation type="submission" date="2013-07" db="EMBL/GenBank/DDBJ databases">
        <title>The genome of Eucalyptus grandis.</title>
        <authorList>
            <person name="Schmutz J."/>
            <person name="Hayes R."/>
            <person name="Myburg A."/>
            <person name="Tuskan G."/>
            <person name="Grattapaglia D."/>
            <person name="Rokhsar D.S."/>
        </authorList>
    </citation>
    <scope>NUCLEOTIDE SEQUENCE</scope>
    <source>
        <tissue evidence="9">Leaf extractions</tissue>
    </source>
</reference>
<evidence type="ECO:0000256" key="2">
    <source>
        <dbReference type="ARBA" id="ARBA00022448"/>
    </source>
</evidence>
<evidence type="ECO:0000256" key="1">
    <source>
        <dbReference type="ARBA" id="ARBA00004370"/>
    </source>
</evidence>
<gene>
    <name evidence="9" type="ORF">EUGRSUZ_H05108</name>
</gene>
<feature type="transmembrane region" description="Helical" evidence="7">
    <location>
        <begin position="352"/>
        <end position="372"/>
    </location>
</feature>
<feature type="transmembrane region" description="Helical" evidence="7">
    <location>
        <begin position="439"/>
        <end position="457"/>
    </location>
</feature>
<feature type="domain" description="Amino acid transporter transmembrane" evidence="8">
    <location>
        <begin position="149"/>
        <end position="493"/>
    </location>
</feature>
<keyword evidence="2" id="KW-0813">Transport</keyword>
<feature type="transmembrane region" description="Helical" evidence="7">
    <location>
        <begin position="16"/>
        <end position="36"/>
    </location>
</feature>
<dbReference type="GO" id="GO:0016020">
    <property type="term" value="C:membrane"/>
    <property type="evidence" value="ECO:0000318"/>
    <property type="project" value="GO_Central"/>
</dbReference>
<dbReference type="GO" id="GO:0015171">
    <property type="term" value="F:amino acid transmembrane transporter activity"/>
    <property type="evidence" value="ECO:0000318"/>
    <property type="project" value="GO_Central"/>
</dbReference>
<feature type="transmembrane region" description="Helical" evidence="7">
    <location>
        <begin position="199"/>
        <end position="220"/>
    </location>
</feature>
<dbReference type="Pfam" id="PF01490">
    <property type="entry name" value="Aa_trans"/>
    <property type="match status" value="2"/>
</dbReference>
<dbReference type="EMBL" id="KK198760">
    <property type="protein sequence ID" value="KCW62468.1"/>
    <property type="molecule type" value="Genomic_DNA"/>
</dbReference>
<protein>
    <recommendedName>
        <fullName evidence="8">Amino acid transporter transmembrane domain-containing protein</fullName>
    </recommendedName>
</protein>
<keyword evidence="5 7" id="KW-1133">Transmembrane helix</keyword>
<dbReference type="InParanoid" id="A0A059B8P0"/>
<feature type="domain" description="Amino acid transporter transmembrane" evidence="8">
    <location>
        <begin position="14"/>
        <end position="100"/>
    </location>
</feature>
<feature type="transmembrane region" description="Helical" evidence="7">
    <location>
        <begin position="42"/>
        <end position="60"/>
    </location>
</feature>
<evidence type="ECO:0000256" key="6">
    <source>
        <dbReference type="ARBA" id="ARBA00023136"/>
    </source>
</evidence>